<dbReference type="GO" id="GO:0005886">
    <property type="term" value="C:plasma membrane"/>
    <property type="evidence" value="ECO:0007669"/>
    <property type="project" value="TreeGrafter"/>
</dbReference>
<evidence type="ECO:0000256" key="2">
    <source>
        <dbReference type="ARBA" id="ARBA00022741"/>
    </source>
</evidence>
<feature type="domain" description="Bacterial type II secretion system protein E" evidence="4">
    <location>
        <begin position="90"/>
        <end position="477"/>
    </location>
</feature>
<dbReference type="SUPFAM" id="SSF52540">
    <property type="entry name" value="P-loop containing nucleoside triphosphate hydrolases"/>
    <property type="match status" value="1"/>
</dbReference>
<evidence type="ECO:0000256" key="3">
    <source>
        <dbReference type="ARBA" id="ARBA00022840"/>
    </source>
</evidence>
<evidence type="ECO:0000259" key="4">
    <source>
        <dbReference type="Pfam" id="PF00437"/>
    </source>
</evidence>
<reference evidence="6" key="2">
    <citation type="submission" date="2017-11" db="EMBL/GenBank/DDBJ databases">
        <title>PacBio sequencing of new strain of the secondary endosymbiont Candidatus Hamiltonella defensa.</title>
        <authorList>
            <person name="Strand M.R."/>
            <person name="Oliver K."/>
        </authorList>
    </citation>
    <scope>NUCLEOTIDE SEQUENCE [LARGE SCALE GENOMIC DNA]</scope>
    <source>
        <strain evidence="6">ZA17</strain>
    </source>
</reference>
<dbReference type="AlphaFoldDB" id="A0A2D3TFC8"/>
<dbReference type="GO" id="GO:0016887">
    <property type="term" value="F:ATP hydrolysis activity"/>
    <property type="evidence" value="ECO:0007669"/>
    <property type="project" value="TreeGrafter"/>
</dbReference>
<name>A0A2D3TFC8_9ENTR</name>
<dbReference type="GO" id="GO:0005524">
    <property type="term" value="F:ATP binding"/>
    <property type="evidence" value="ECO:0007669"/>
    <property type="project" value="UniProtKB-KW"/>
</dbReference>
<evidence type="ECO:0000313" key="5">
    <source>
        <dbReference type="EMBL" id="ATW34211.1"/>
    </source>
</evidence>
<dbReference type="Pfam" id="PF00437">
    <property type="entry name" value="T2SSE"/>
    <property type="match status" value="1"/>
</dbReference>
<gene>
    <name evidence="5" type="ORF">BJP43_08020</name>
</gene>
<reference evidence="6" key="1">
    <citation type="submission" date="2016-10" db="EMBL/GenBank/DDBJ databases">
        <authorList>
            <person name="Chevignon G."/>
        </authorList>
    </citation>
    <scope>NUCLEOTIDE SEQUENCE [LARGE SCALE GENOMIC DNA]</scope>
    <source>
        <strain evidence="6">ZA17</strain>
    </source>
</reference>
<accession>A0A2D3TFC8</accession>
<evidence type="ECO:0000313" key="6">
    <source>
        <dbReference type="Proteomes" id="UP000229055"/>
    </source>
</evidence>
<comment type="similarity">
    <text evidence="1">Belongs to the GSP E family.</text>
</comment>
<keyword evidence="2" id="KW-0547">Nucleotide-binding</keyword>
<dbReference type="PANTHER" id="PTHR30258">
    <property type="entry name" value="TYPE II SECRETION SYSTEM PROTEIN GSPE-RELATED"/>
    <property type="match status" value="1"/>
</dbReference>
<proteinExistence type="inferred from homology"/>
<dbReference type="Gene3D" id="3.40.50.300">
    <property type="entry name" value="P-loop containing nucleotide triphosphate hydrolases"/>
    <property type="match status" value="1"/>
</dbReference>
<evidence type="ECO:0000256" key="1">
    <source>
        <dbReference type="ARBA" id="ARBA00006611"/>
    </source>
</evidence>
<dbReference type="InterPro" id="IPR027417">
    <property type="entry name" value="P-loop_NTPase"/>
</dbReference>
<dbReference type="RefSeq" id="WP_100096818.1">
    <property type="nucleotide sequence ID" value="NZ_CP017613.1"/>
</dbReference>
<protein>
    <submittedName>
        <fullName evidence="5">Pilus assembly protein PilQ</fullName>
    </submittedName>
</protein>
<dbReference type="EMBL" id="CP017613">
    <property type="protein sequence ID" value="ATW34211.1"/>
    <property type="molecule type" value="Genomic_DNA"/>
</dbReference>
<organism evidence="5 6">
    <name type="scientific">Candidatus Williamhamiltonella defendens</name>
    <dbReference type="NCBI Taxonomy" id="138072"/>
    <lineage>
        <taxon>Bacteria</taxon>
        <taxon>Pseudomonadati</taxon>
        <taxon>Pseudomonadota</taxon>
        <taxon>Gammaproteobacteria</taxon>
        <taxon>Enterobacterales</taxon>
        <taxon>Enterobacteriaceae</taxon>
        <taxon>aphid secondary symbionts</taxon>
        <taxon>Candidatus Williamhamiltonella</taxon>
    </lineage>
</organism>
<keyword evidence="3" id="KW-0067">ATP-binding</keyword>
<sequence length="524" mass="59107">MKVIPLSGAHAVPDDRLPEKLNDAICLVKRDDGTLILKVALPFIDCLEVMEYELRLKENNVQFTLMPCALSDIVELKKSAESAAENEEDKSTKTIQKRIIKILSDAVTQRASDVHIRLEKIFCSVYFRIDGKLAYYEEYAAEEGNRYVNCLYNTMCLHQSHASVSYSEPSDAKVREEYVHSLGLTGGRFASRPTSEGLLSVIRLITRRDRALSLNELGLTAPQEAVLERAISKPTGVIFFTGPMGSGKSTLVQVISERMTARDPGIHLATVENPVESPIKGAVQTALGPKEEWWQSVKSLMRLDINCIVIGEVRDHLSATAAIEVAQTGHYVLTTLHTTHPVDTIARLKSLQVENDLISDAALITCLVGQRLAPKLCPYCKKKYLEHKNDLLPVFQGLIETFCQTSRVYLKNTGDCKHCEGKGVRGRVGIFEVIEVDAEFMRRYHERGKTHAYDYWYQKGGQTLCDNTLRLINEGRIDPVMAHKEVCNLDRDFLVFTEDIREKAQHHRREWSEQIKTARVSVDF</sequence>
<dbReference type="PANTHER" id="PTHR30258:SF1">
    <property type="entry name" value="PROTEIN TRANSPORT PROTEIN HOFB HOMOLOG"/>
    <property type="match status" value="1"/>
</dbReference>
<dbReference type="Proteomes" id="UP000229055">
    <property type="component" value="Chromosome"/>
</dbReference>
<dbReference type="Gene3D" id="3.30.450.90">
    <property type="match status" value="1"/>
</dbReference>
<dbReference type="InterPro" id="IPR001482">
    <property type="entry name" value="T2SS/T4SS_dom"/>
</dbReference>